<dbReference type="SUPFAM" id="SSF81296">
    <property type="entry name" value="E set domains"/>
    <property type="match status" value="2"/>
</dbReference>
<dbReference type="InterPro" id="IPR011021">
    <property type="entry name" value="Arrestin-like_N"/>
</dbReference>
<keyword evidence="4" id="KW-1185">Reference proteome</keyword>
<name>A0AAW1ZDY0_CULAL</name>
<dbReference type="GO" id="GO:0005737">
    <property type="term" value="C:cytoplasm"/>
    <property type="evidence" value="ECO:0007669"/>
    <property type="project" value="TreeGrafter"/>
</dbReference>
<dbReference type="PANTHER" id="PTHR11188">
    <property type="entry name" value="ARRESTIN DOMAIN CONTAINING PROTEIN"/>
    <property type="match status" value="1"/>
</dbReference>
<dbReference type="InterPro" id="IPR014752">
    <property type="entry name" value="Arrestin-like_C"/>
</dbReference>
<dbReference type="Pfam" id="PF00339">
    <property type="entry name" value="Arrestin_N"/>
    <property type="match status" value="1"/>
</dbReference>
<protein>
    <recommendedName>
        <fullName evidence="2">Arrestin C-terminal-like domain-containing protein</fullName>
    </recommendedName>
</protein>
<dbReference type="PANTHER" id="PTHR11188:SF16">
    <property type="entry name" value="ARRESTIN DOMAIN-CONTAINING PROTEIN 4"/>
    <property type="match status" value="1"/>
</dbReference>
<dbReference type="GO" id="GO:1990756">
    <property type="term" value="F:ubiquitin-like ligase-substrate adaptor activity"/>
    <property type="evidence" value="ECO:0007669"/>
    <property type="project" value="TreeGrafter"/>
</dbReference>
<dbReference type="EMBL" id="JAWDJR010000018">
    <property type="protein sequence ID" value="KAK9959043.1"/>
    <property type="molecule type" value="Genomic_DNA"/>
</dbReference>
<dbReference type="SMART" id="SM01017">
    <property type="entry name" value="Arrestin_C"/>
    <property type="match status" value="1"/>
</dbReference>
<dbReference type="InterPro" id="IPR050357">
    <property type="entry name" value="Arrestin_domain-protein"/>
</dbReference>
<evidence type="ECO:0000313" key="4">
    <source>
        <dbReference type="Proteomes" id="UP001479290"/>
    </source>
</evidence>
<dbReference type="GO" id="GO:0007399">
    <property type="term" value="P:nervous system development"/>
    <property type="evidence" value="ECO:0007669"/>
    <property type="project" value="UniProtKB-ARBA"/>
</dbReference>
<evidence type="ECO:0000259" key="2">
    <source>
        <dbReference type="SMART" id="SM01017"/>
    </source>
</evidence>
<comment type="caution">
    <text evidence="3">The sequence shown here is derived from an EMBL/GenBank/DDBJ whole genome shotgun (WGS) entry which is preliminary data.</text>
</comment>
<evidence type="ECO:0000313" key="3">
    <source>
        <dbReference type="EMBL" id="KAK9959043.1"/>
    </source>
</evidence>
<evidence type="ECO:0000256" key="1">
    <source>
        <dbReference type="ARBA" id="ARBA00005298"/>
    </source>
</evidence>
<dbReference type="Gene3D" id="2.60.40.640">
    <property type="match status" value="2"/>
</dbReference>
<comment type="similarity">
    <text evidence="1">Belongs to the arrestin family.</text>
</comment>
<dbReference type="GO" id="GO:0005886">
    <property type="term" value="C:plasma membrane"/>
    <property type="evidence" value="ECO:0007669"/>
    <property type="project" value="TreeGrafter"/>
</dbReference>
<feature type="domain" description="Arrestin C-terminal-like" evidence="2">
    <location>
        <begin position="168"/>
        <end position="295"/>
    </location>
</feature>
<dbReference type="Proteomes" id="UP001479290">
    <property type="component" value="Unassembled WGS sequence"/>
</dbReference>
<accession>A0AAW1ZDY0</accession>
<dbReference type="InterPro" id="IPR014756">
    <property type="entry name" value="Ig_E-set"/>
</dbReference>
<sequence>MTHTEGKSLDLILYNDQRGYCSCEVVSGHISLKISEATTVKAIKVLLKGYAQVSWMHKRSRCSEERKSLSLSKTLLASTGTQELILHSGMYEIPFELQLPHSPLVSSFSGKHGHVYYMVQAVLKRPFQENQRVCRELCIINPIDVNMPALISPVSQTCKKMIGCWIFTSGPISLSVSIDRQGYCNGESLPICALIENRSSRLVVPKAVIYQIQTYTAKGKTKIIKQVVASASGNVVPSDCSSRWNGNALQIPPVSPSILNSDILKVEYLLAVIVQIPGAKNLKVLIPLVISTDGHGSHRFNMSRRSVVDTRLLHPTFTLPDVAEAPPSYAEVVSEEQFEEHRTSICQPQPDWLLDGPATAYIQQFRLQPPPSYSERCHTWYGIFTCNHILASVMI</sequence>
<reference evidence="3 4" key="1">
    <citation type="submission" date="2024-05" db="EMBL/GenBank/DDBJ databases">
        <title>A high-quality chromosomal-level genome assembly of Topmouth culter (Culter alburnus).</title>
        <authorList>
            <person name="Zhao H."/>
        </authorList>
    </citation>
    <scope>NUCLEOTIDE SEQUENCE [LARGE SCALE GENOMIC DNA]</scope>
    <source>
        <strain evidence="3">CATC2023</strain>
        <tissue evidence="3">Muscle</tissue>
    </source>
</reference>
<organism evidence="3 4">
    <name type="scientific">Culter alburnus</name>
    <name type="common">Topmouth culter</name>
    <dbReference type="NCBI Taxonomy" id="194366"/>
    <lineage>
        <taxon>Eukaryota</taxon>
        <taxon>Metazoa</taxon>
        <taxon>Chordata</taxon>
        <taxon>Craniata</taxon>
        <taxon>Vertebrata</taxon>
        <taxon>Euteleostomi</taxon>
        <taxon>Actinopterygii</taxon>
        <taxon>Neopterygii</taxon>
        <taxon>Teleostei</taxon>
        <taxon>Ostariophysi</taxon>
        <taxon>Cypriniformes</taxon>
        <taxon>Xenocyprididae</taxon>
        <taxon>Xenocypridinae</taxon>
        <taxon>Culter</taxon>
    </lineage>
</organism>
<gene>
    <name evidence="3" type="ORF">ABG768_011129</name>
</gene>
<proteinExistence type="inferred from homology"/>
<dbReference type="GO" id="GO:0015031">
    <property type="term" value="P:protein transport"/>
    <property type="evidence" value="ECO:0007669"/>
    <property type="project" value="TreeGrafter"/>
</dbReference>
<dbReference type="InterPro" id="IPR011022">
    <property type="entry name" value="Arrestin_C-like"/>
</dbReference>
<dbReference type="Pfam" id="PF02752">
    <property type="entry name" value="Arrestin_C"/>
    <property type="match status" value="1"/>
</dbReference>
<dbReference type="AlphaFoldDB" id="A0AAW1ZDY0"/>